<protein>
    <submittedName>
        <fullName evidence="2">Uncharacterized protein</fullName>
    </submittedName>
</protein>
<evidence type="ECO:0000256" key="1">
    <source>
        <dbReference type="SAM" id="MobiDB-lite"/>
    </source>
</evidence>
<dbReference type="GeneID" id="70185056"/>
<dbReference type="RefSeq" id="XP_046006564.1">
    <property type="nucleotide sequence ID" value="XM_046155510.1"/>
</dbReference>
<dbReference type="Proteomes" id="UP000756346">
    <property type="component" value="Unassembled WGS sequence"/>
</dbReference>
<proteinExistence type="predicted"/>
<evidence type="ECO:0000313" key="2">
    <source>
        <dbReference type="EMBL" id="KAH7018297.1"/>
    </source>
</evidence>
<name>A0A9P8XXH5_9PEZI</name>
<reference evidence="2" key="1">
    <citation type="journal article" date="2021" name="Nat. Commun.">
        <title>Genetic determinants of endophytism in the Arabidopsis root mycobiome.</title>
        <authorList>
            <person name="Mesny F."/>
            <person name="Miyauchi S."/>
            <person name="Thiergart T."/>
            <person name="Pickel B."/>
            <person name="Atanasova L."/>
            <person name="Karlsson M."/>
            <person name="Huettel B."/>
            <person name="Barry K.W."/>
            <person name="Haridas S."/>
            <person name="Chen C."/>
            <person name="Bauer D."/>
            <person name="Andreopoulos W."/>
            <person name="Pangilinan J."/>
            <person name="LaButti K."/>
            <person name="Riley R."/>
            <person name="Lipzen A."/>
            <person name="Clum A."/>
            <person name="Drula E."/>
            <person name="Henrissat B."/>
            <person name="Kohler A."/>
            <person name="Grigoriev I.V."/>
            <person name="Martin F.M."/>
            <person name="Hacquard S."/>
        </authorList>
    </citation>
    <scope>NUCLEOTIDE SEQUENCE</scope>
    <source>
        <strain evidence="2">MPI-CAGE-CH-0230</strain>
    </source>
</reference>
<gene>
    <name evidence="2" type="ORF">B0I36DRAFT_335689</name>
</gene>
<sequence length="64" mass="6820">MPRSHSSISRALQGFGSSVRACFQLSPLGVLQGTPSHHHRQRALPSQGSSLQGPLGLNTPRFQG</sequence>
<keyword evidence="3" id="KW-1185">Reference proteome</keyword>
<dbReference type="EMBL" id="JAGTJQ010000011">
    <property type="protein sequence ID" value="KAH7018297.1"/>
    <property type="molecule type" value="Genomic_DNA"/>
</dbReference>
<organism evidence="2 3">
    <name type="scientific">Microdochium trichocladiopsis</name>
    <dbReference type="NCBI Taxonomy" id="1682393"/>
    <lineage>
        <taxon>Eukaryota</taxon>
        <taxon>Fungi</taxon>
        <taxon>Dikarya</taxon>
        <taxon>Ascomycota</taxon>
        <taxon>Pezizomycotina</taxon>
        <taxon>Sordariomycetes</taxon>
        <taxon>Xylariomycetidae</taxon>
        <taxon>Xylariales</taxon>
        <taxon>Microdochiaceae</taxon>
        <taxon>Microdochium</taxon>
    </lineage>
</organism>
<feature type="region of interest" description="Disordered" evidence="1">
    <location>
        <begin position="30"/>
        <end position="64"/>
    </location>
</feature>
<comment type="caution">
    <text evidence="2">The sequence shown here is derived from an EMBL/GenBank/DDBJ whole genome shotgun (WGS) entry which is preliminary data.</text>
</comment>
<dbReference type="AlphaFoldDB" id="A0A9P8XXH5"/>
<evidence type="ECO:0000313" key="3">
    <source>
        <dbReference type="Proteomes" id="UP000756346"/>
    </source>
</evidence>
<accession>A0A9P8XXH5</accession>